<proteinExistence type="inferred from homology"/>
<comment type="catalytic activity">
    <reaction evidence="9">
        <text>2-dehydro-3-deoxy-D-gluconate + ATP = 2-dehydro-3-deoxy-6-phospho-D-gluconate + ADP + H(+)</text>
        <dbReference type="Rhea" id="RHEA:14797"/>
        <dbReference type="ChEBI" id="CHEBI:15378"/>
        <dbReference type="ChEBI" id="CHEBI:30616"/>
        <dbReference type="ChEBI" id="CHEBI:57569"/>
        <dbReference type="ChEBI" id="CHEBI:57990"/>
        <dbReference type="ChEBI" id="CHEBI:456216"/>
        <dbReference type="EC" id="2.7.1.45"/>
    </reaction>
</comment>
<dbReference type="Proteomes" id="UP000403266">
    <property type="component" value="Unassembled WGS sequence"/>
</dbReference>
<evidence type="ECO:0000256" key="1">
    <source>
        <dbReference type="ARBA" id="ARBA00010688"/>
    </source>
</evidence>
<dbReference type="PANTHER" id="PTHR43085:SF15">
    <property type="entry name" value="2-DEHYDRO-3-DEOXYGLUCONOKINASE"/>
    <property type="match status" value="1"/>
</dbReference>
<evidence type="ECO:0000256" key="5">
    <source>
        <dbReference type="ARBA" id="ARBA00022840"/>
    </source>
</evidence>
<comment type="pathway">
    <text evidence="7">Carbohydrate acid metabolism; 2-dehydro-3-deoxy-D-gluconate degradation; D-glyceraldehyde 3-phosphate and pyruvate from 2-dehydro-3-deoxy-D-gluconate: step 1/2.</text>
</comment>
<dbReference type="EMBL" id="VOSK01000106">
    <property type="protein sequence ID" value="MPR27780.1"/>
    <property type="molecule type" value="Genomic_DNA"/>
</dbReference>
<evidence type="ECO:0000256" key="12">
    <source>
        <dbReference type="ARBA" id="ARBA00067931"/>
    </source>
</evidence>
<dbReference type="AlphaFoldDB" id="A0A5N7MMB7"/>
<protein>
    <recommendedName>
        <fullName evidence="12">2-dehydro-3-deoxygluconokinase</fullName>
        <ecNumber evidence="11">2.7.1.45</ecNumber>
    </recommendedName>
    <alternativeName>
        <fullName evidence="13">2-keto-3-deoxygluconokinase</fullName>
    </alternativeName>
    <alternativeName>
        <fullName evidence="14">3-deoxy-2-oxo-D-gluconate kinase</fullName>
    </alternativeName>
    <alternativeName>
        <fullName evidence="8">KDG kinase</fullName>
    </alternativeName>
</protein>
<evidence type="ECO:0000256" key="8">
    <source>
        <dbReference type="ARBA" id="ARBA00044254"/>
    </source>
</evidence>
<evidence type="ECO:0000256" key="6">
    <source>
        <dbReference type="ARBA" id="ARBA00023277"/>
    </source>
</evidence>
<dbReference type="GO" id="GO:0042840">
    <property type="term" value="P:D-glucuronate catabolic process"/>
    <property type="evidence" value="ECO:0007669"/>
    <property type="project" value="TreeGrafter"/>
</dbReference>
<comment type="similarity">
    <text evidence="1">Belongs to the carbohydrate kinase PfkB family.</text>
</comment>
<dbReference type="InterPro" id="IPR011611">
    <property type="entry name" value="PfkB_dom"/>
</dbReference>
<evidence type="ECO:0000256" key="2">
    <source>
        <dbReference type="ARBA" id="ARBA00022679"/>
    </source>
</evidence>
<dbReference type="Gene3D" id="3.40.1190.20">
    <property type="match status" value="1"/>
</dbReference>
<dbReference type="GO" id="GO:0008673">
    <property type="term" value="F:2-dehydro-3-deoxygluconokinase activity"/>
    <property type="evidence" value="ECO:0007669"/>
    <property type="project" value="UniProtKB-EC"/>
</dbReference>
<dbReference type="PROSITE" id="PS00584">
    <property type="entry name" value="PFKB_KINASES_2"/>
    <property type="match status" value="1"/>
</dbReference>
<keyword evidence="3" id="KW-0547">Nucleotide-binding</keyword>
<evidence type="ECO:0000256" key="10">
    <source>
        <dbReference type="ARBA" id="ARBA00054997"/>
    </source>
</evidence>
<accession>A0A5N7MMB7</accession>
<evidence type="ECO:0000259" key="15">
    <source>
        <dbReference type="Pfam" id="PF00294"/>
    </source>
</evidence>
<dbReference type="InterPro" id="IPR029056">
    <property type="entry name" value="Ribokinase-like"/>
</dbReference>
<dbReference type="GO" id="GO:0005524">
    <property type="term" value="F:ATP binding"/>
    <property type="evidence" value="ECO:0007669"/>
    <property type="project" value="UniProtKB-KW"/>
</dbReference>
<dbReference type="GO" id="GO:0005829">
    <property type="term" value="C:cytosol"/>
    <property type="evidence" value="ECO:0007669"/>
    <property type="project" value="TreeGrafter"/>
</dbReference>
<organism evidence="16 17">
    <name type="scientific">Microvirga tunisiensis</name>
    <dbReference type="NCBI Taxonomy" id="2108360"/>
    <lineage>
        <taxon>Bacteria</taxon>
        <taxon>Pseudomonadati</taxon>
        <taxon>Pseudomonadota</taxon>
        <taxon>Alphaproteobacteria</taxon>
        <taxon>Hyphomicrobiales</taxon>
        <taxon>Methylobacteriaceae</taxon>
        <taxon>Microvirga</taxon>
    </lineage>
</organism>
<dbReference type="InterPro" id="IPR050306">
    <property type="entry name" value="PfkB_Carbo_kinase"/>
</dbReference>
<keyword evidence="2" id="KW-0808">Transferase</keyword>
<dbReference type="OrthoDB" id="9776822at2"/>
<dbReference type="GO" id="GO:0019698">
    <property type="term" value="P:D-galacturonate catabolic process"/>
    <property type="evidence" value="ECO:0007669"/>
    <property type="project" value="TreeGrafter"/>
</dbReference>
<keyword evidence="4 16" id="KW-0418">Kinase</keyword>
<dbReference type="Pfam" id="PF00294">
    <property type="entry name" value="PfkB"/>
    <property type="match status" value="1"/>
</dbReference>
<evidence type="ECO:0000256" key="14">
    <source>
        <dbReference type="ARBA" id="ARBA00080545"/>
    </source>
</evidence>
<dbReference type="InterPro" id="IPR002173">
    <property type="entry name" value="Carboh/pur_kinase_PfkB_CS"/>
</dbReference>
<evidence type="ECO:0000256" key="9">
    <source>
        <dbReference type="ARBA" id="ARBA00050729"/>
    </source>
</evidence>
<feature type="domain" description="Carbohydrate kinase PfkB" evidence="15">
    <location>
        <begin position="1"/>
        <end position="295"/>
    </location>
</feature>
<keyword evidence="6" id="KW-0119">Carbohydrate metabolism</keyword>
<dbReference type="FunFam" id="3.40.1190.20:FF:000011">
    <property type="entry name" value="2-dehydro-3-deoxygluconokinase, putative"/>
    <property type="match status" value="1"/>
</dbReference>
<evidence type="ECO:0000313" key="17">
    <source>
        <dbReference type="Proteomes" id="UP000403266"/>
    </source>
</evidence>
<name>A0A5N7MMB7_9HYPH</name>
<comment type="caution">
    <text evidence="16">The sequence shown here is derived from an EMBL/GenBank/DDBJ whole genome shotgun (WGS) entry which is preliminary data.</text>
</comment>
<reference evidence="16 17" key="1">
    <citation type="journal article" date="2019" name="Syst. Appl. Microbiol.">
        <title>Microvirga tunisiensis sp. nov., a root nodule symbiotic bacterium isolated from Lupinus micranthus and L. luteus grown in Northern Tunisia.</title>
        <authorList>
            <person name="Msaddak A."/>
            <person name="Rejili M."/>
            <person name="Duran D."/>
            <person name="Mars M."/>
            <person name="Palacios J.M."/>
            <person name="Ruiz-Argueso T."/>
            <person name="Rey L."/>
            <person name="Imperial J."/>
        </authorList>
    </citation>
    <scope>NUCLEOTIDE SEQUENCE [LARGE SCALE GENOMIC DNA]</scope>
    <source>
        <strain evidence="16 17">Lmie10</strain>
    </source>
</reference>
<evidence type="ECO:0000256" key="7">
    <source>
        <dbReference type="ARBA" id="ARBA00043951"/>
    </source>
</evidence>
<dbReference type="GO" id="GO:0006974">
    <property type="term" value="P:DNA damage response"/>
    <property type="evidence" value="ECO:0007669"/>
    <property type="project" value="TreeGrafter"/>
</dbReference>
<dbReference type="SUPFAM" id="SSF53613">
    <property type="entry name" value="Ribokinase-like"/>
    <property type="match status" value="1"/>
</dbReference>
<evidence type="ECO:0000256" key="3">
    <source>
        <dbReference type="ARBA" id="ARBA00022741"/>
    </source>
</evidence>
<dbReference type="PANTHER" id="PTHR43085">
    <property type="entry name" value="HEXOKINASE FAMILY MEMBER"/>
    <property type="match status" value="1"/>
</dbReference>
<comment type="function">
    <text evidence="10">Catalyzes the phosphorylation of 2-keto-3-deoxygluconate (KDG) to produce 2-keto-3-deoxy-6-phosphogluconate (KDPG).</text>
</comment>
<evidence type="ECO:0000256" key="11">
    <source>
        <dbReference type="ARBA" id="ARBA00066369"/>
    </source>
</evidence>
<dbReference type="CDD" id="cd01166">
    <property type="entry name" value="KdgK"/>
    <property type="match status" value="1"/>
</dbReference>
<evidence type="ECO:0000313" key="16">
    <source>
        <dbReference type="EMBL" id="MPR27780.1"/>
    </source>
</evidence>
<keyword evidence="17" id="KW-1185">Reference proteome</keyword>
<evidence type="ECO:0000256" key="4">
    <source>
        <dbReference type="ARBA" id="ARBA00022777"/>
    </source>
</evidence>
<keyword evidence="5" id="KW-0067">ATP-binding</keyword>
<gene>
    <name evidence="16" type="ORF">FS320_22070</name>
</gene>
<evidence type="ECO:0000256" key="13">
    <source>
        <dbReference type="ARBA" id="ARBA00075711"/>
    </source>
</evidence>
<sequence length="298" mass="32495">MTRVACIGECMIELREETDGRLSRGYGGDTFNTAAYLARLGTQTDYITALGDDSWSDELIAAWNAEGVGTQRVLRLPGRLPGLYIIQTDPKGERRFSYWRETAAARLLFQAPEAQDIIEAIGGYDLVYLSGISLSLYGESGRERLFDVLGDARSKGRRVAFDTNFRPRGWPDLDTARAAFRQTFECADIFLASTEDLDLLFGSNGAEELLTFSDRAEIVLKYPDLTCRVLSQGEDIVVPGKPAEDVVDTTAAGDSFAAAYLNARLCGESPQSAAAAGHGLAGQVVRYRGAIIPREAMP</sequence>
<dbReference type="EC" id="2.7.1.45" evidence="11"/>